<dbReference type="EMBL" id="GBXM01055143">
    <property type="protein sequence ID" value="JAH53434.1"/>
    <property type="molecule type" value="Transcribed_RNA"/>
</dbReference>
<proteinExistence type="predicted"/>
<dbReference type="AlphaFoldDB" id="A0A0E9TID4"/>
<protein>
    <submittedName>
        <fullName evidence="1">Uncharacterized protein</fullName>
    </submittedName>
</protein>
<reference evidence="1" key="2">
    <citation type="journal article" date="2015" name="Fish Shellfish Immunol.">
        <title>Early steps in the European eel (Anguilla anguilla)-Vibrio vulnificus interaction in the gills: Role of the RtxA13 toxin.</title>
        <authorList>
            <person name="Callol A."/>
            <person name="Pajuelo D."/>
            <person name="Ebbesson L."/>
            <person name="Teles M."/>
            <person name="MacKenzie S."/>
            <person name="Amaro C."/>
        </authorList>
    </citation>
    <scope>NUCLEOTIDE SEQUENCE</scope>
</reference>
<sequence length="35" mass="3648">MKGLTSPTPGGVPFLQLCSQESLEGVQLSPRLCSS</sequence>
<evidence type="ECO:0000313" key="1">
    <source>
        <dbReference type="EMBL" id="JAH53434.1"/>
    </source>
</evidence>
<reference evidence="1" key="1">
    <citation type="submission" date="2014-11" db="EMBL/GenBank/DDBJ databases">
        <authorList>
            <person name="Amaro Gonzalez C."/>
        </authorList>
    </citation>
    <scope>NUCLEOTIDE SEQUENCE</scope>
</reference>
<organism evidence="1">
    <name type="scientific">Anguilla anguilla</name>
    <name type="common">European freshwater eel</name>
    <name type="synonym">Muraena anguilla</name>
    <dbReference type="NCBI Taxonomy" id="7936"/>
    <lineage>
        <taxon>Eukaryota</taxon>
        <taxon>Metazoa</taxon>
        <taxon>Chordata</taxon>
        <taxon>Craniata</taxon>
        <taxon>Vertebrata</taxon>
        <taxon>Euteleostomi</taxon>
        <taxon>Actinopterygii</taxon>
        <taxon>Neopterygii</taxon>
        <taxon>Teleostei</taxon>
        <taxon>Anguilliformes</taxon>
        <taxon>Anguillidae</taxon>
        <taxon>Anguilla</taxon>
    </lineage>
</organism>
<name>A0A0E9TID4_ANGAN</name>
<accession>A0A0E9TID4</accession>